<sequence>MTPIESDCCHLMEIVELKVSPIGEEQLSIRKSIKFVVIGSSPNFSDSRQSVHSVKTSYGGSVNKDTNVKVAKQQYTRNVTKNC</sequence>
<dbReference type="EMBL" id="OV725079">
    <property type="protein sequence ID" value="CAH1395713.1"/>
    <property type="molecule type" value="Genomic_DNA"/>
</dbReference>
<evidence type="ECO:0000313" key="1">
    <source>
        <dbReference type="EMBL" id="CAH1395713.1"/>
    </source>
</evidence>
<proteinExistence type="predicted"/>
<dbReference type="Proteomes" id="UP001152798">
    <property type="component" value="Chromosome 3"/>
</dbReference>
<keyword evidence="2" id="KW-1185">Reference proteome</keyword>
<accession>A0A9P0H5B8</accession>
<dbReference type="AlphaFoldDB" id="A0A9P0H5B8"/>
<name>A0A9P0H5B8_NEZVI</name>
<reference evidence="1" key="1">
    <citation type="submission" date="2022-01" db="EMBL/GenBank/DDBJ databases">
        <authorList>
            <person name="King R."/>
        </authorList>
    </citation>
    <scope>NUCLEOTIDE SEQUENCE</scope>
</reference>
<protein>
    <submittedName>
        <fullName evidence="1">Uncharacterized protein</fullName>
    </submittedName>
</protein>
<evidence type="ECO:0000313" key="2">
    <source>
        <dbReference type="Proteomes" id="UP001152798"/>
    </source>
</evidence>
<gene>
    <name evidence="1" type="ORF">NEZAVI_LOCUS5938</name>
</gene>
<organism evidence="1 2">
    <name type="scientific">Nezara viridula</name>
    <name type="common">Southern green stink bug</name>
    <name type="synonym">Cimex viridulus</name>
    <dbReference type="NCBI Taxonomy" id="85310"/>
    <lineage>
        <taxon>Eukaryota</taxon>
        <taxon>Metazoa</taxon>
        <taxon>Ecdysozoa</taxon>
        <taxon>Arthropoda</taxon>
        <taxon>Hexapoda</taxon>
        <taxon>Insecta</taxon>
        <taxon>Pterygota</taxon>
        <taxon>Neoptera</taxon>
        <taxon>Paraneoptera</taxon>
        <taxon>Hemiptera</taxon>
        <taxon>Heteroptera</taxon>
        <taxon>Panheteroptera</taxon>
        <taxon>Pentatomomorpha</taxon>
        <taxon>Pentatomoidea</taxon>
        <taxon>Pentatomidae</taxon>
        <taxon>Pentatominae</taxon>
        <taxon>Nezara</taxon>
    </lineage>
</organism>